<gene>
    <name evidence="1" type="ORF">METZ01_LOCUS510582</name>
</gene>
<dbReference type="EMBL" id="UINC01227009">
    <property type="protein sequence ID" value="SVE57728.1"/>
    <property type="molecule type" value="Genomic_DNA"/>
</dbReference>
<evidence type="ECO:0000313" key="1">
    <source>
        <dbReference type="EMBL" id="SVE57728.1"/>
    </source>
</evidence>
<protein>
    <recommendedName>
        <fullName evidence="2">Acylneuraminate cytidylyltransferase</fullName>
    </recommendedName>
</protein>
<dbReference type="AlphaFoldDB" id="A0A383ENQ1"/>
<proteinExistence type="predicted"/>
<name>A0A383ENQ1_9ZZZZ</name>
<feature type="non-terminal residue" evidence="1">
    <location>
        <position position="1"/>
    </location>
</feature>
<evidence type="ECO:0008006" key="2">
    <source>
        <dbReference type="Google" id="ProtNLM"/>
    </source>
</evidence>
<accession>A0A383ENQ1</accession>
<sequence>RTQNLDSIYSENSCIYIFSRKSFMASGNHRIGQKPYFFEMSDIESVDIDYENEFFLAEKIYEILNGN</sequence>
<dbReference type="Gene3D" id="3.90.550.10">
    <property type="entry name" value="Spore Coat Polysaccharide Biosynthesis Protein SpsA, Chain A"/>
    <property type="match status" value="1"/>
</dbReference>
<reference evidence="1" key="1">
    <citation type="submission" date="2018-05" db="EMBL/GenBank/DDBJ databases">
        <authorList>
            <person name="Lanie J.A."/>
            <person name="Ng W.-L."/>
            <person name="Kazmierczak K.M."/>
            <person name="Andrzejewski T.M."/>
            <person name="Davidsen T.M."/>
            <person name="Wayne K.J."/>
            <person name="Tettelin H."/>
            <person name="Glass J.I."/>
            <person name="Rusch D."/>
            <person name="Podicherti R."/>
            <person name="Tsui H.-C.T."/>
            <person name="Winkler M.E."/>
        </authorList>
    </citation>
    <scope>NUCLEOTIDE SEQUENCE</scope>
</reference>
<dbReference type="SUPFAM" id="SSF53448">
    <property type="entry name" value="Nucleotide-diphospho-sugar transferases"/>
    <property type="match status" value="1"/>
</dbReference>
<organism evidence="1">
    <name type="scientific">marine metagenome</name>
    <dbReference type="NCBI Taxonomy" id="408172"/>
    <lineage>
        <taxon>unclassified sequences</taxon>
        <taxon>metagenomes</taxon>
        <taxon>ecological metagenomes</taxon>
    </lineage>
</organism>
<dbReference type="InterPro" id="IPR029044">
    <property type="entry name" value="Nucleotide-diphossugar_trans"/>
</dbReference>